<keyword evidence="1" id="KW-0812">Transmembrane</keyword>
<dbReference type="OrthoDB" id="4964461at2"/>
<feature type="transmembrane region" description="Helical" evidence="1">
    <location>
        <begin position="43"/>
        <end position="60"/>
    </location>
</feature>
<dbReference type="EMBL" id="QOCW01000002">
    <property type="protein sequence ID" value="RBW71107.1"/>
    <property type="molecule type" value="Genomic_DNA"/>
</dbReference>
<keyword evidence="1" id="KW-1133">Transmembrane helix</keyword>
<feature type="transmembrane region" description="Helical" evidence="1">
    <location>
        <begin position="14"/>
        <end position="31"/>
    </location>
</feature>
<reference evidence="3 4" key="1">
    <citation type="submission" date="2018-07" db="EMBL/GenBank/DDBJ databases">
        <title>Lottiidibacillus patelloidae gen. nov., sp. nov., isolated from the intestinal tract of a marine limpet and the reclassification of B. taeanensis BH030017T, B. algicola KMM 3737T and B. hwajinpoensis SW-72T as genus Lottiidibacillus.</title>
        <authorList>
            <person name="Liu R."/>
            <person name="Huang Z."/>
        </authorList>
    </citation>
    <scope>NUCLEOTIDE SEQUENCE [LARGE SCALE GENOMIC DNA]</scope>
    <source>
        <strain evidence="3 4">BH030017</strain>
    </source>
</reference>
<accession>A0A366XYW2</accession>
<evidence type="ECO:0000313" key="4">
    <source>
        <dbReference type="Proteomes" id="UP000253314"/>
    </source>
</evidence>
<dbReference type="Proteomes" id="UP000253314">
    <property type="component" value="Unassembled WGS sequence"/>
</dbReference>
<name>A0A366XYW2_9BACI</name>
<dbReference type="RefSeq" id="WP_113804587.1">
    <property type="nucleotide sequence ID" value="NZ_QOCW01000002.1"/>
</dbReference>
<keyword evidence="1" id="KW-0472">Membrane</keyword>
<comment type="caution">
    <text evidence="3">The sequence shown here is derived from an EMBL/GenBank/DDBJ whole genome shotgun (WGS) entry which is preliminary data.</text>
</comment>
<dbReference type="AlphaFoldDB" id="A0A366XYW2"/>
<dbReference type="InterPro" id="IPR004691">
    <property type="entry name" value="Mal/Na_symporter_MadM"/>
</dbReference>
<dbReference type="Pfam" id="PF03818">
    <property type="entry name" value="MadM"/>
    <property type="match status" value="1"/>
</dbReference>
<evidence type="ECO:0000256" key="1">
    <source>
        <dbReference type="SAM" id="Phobius"/>
    </source>
</evidence>
<dbReference type="NCBIfam" id="TIGR00808">
    <property type="entry name" value="malonate_madM"/>
    <property type="match status" value="1"/>
</dbReference>
<evidence type="ECO:0000259" key="2">
    <source>
        <dbReference type="Pfam" id="PF03818"/>
    </source>
</evidence>
<sequence>MVELLKTTMVDNELITAFAVIGITMYLSYIISNKLTKGRIHGSAIAIVAGLALAYFGGITTGGKGGLSDMQLFAGVGLMGGGMLRDFAIVSTAFGVKFDEIKKAGLSGIISLFLGIIVSFIVGAVAAYAFGYTDAASLTTIGAGAATYIVGPITGAAVGASSEVIALSIAAGLVKSILTMIATPLAAKFIGLNNPQSAIVYGGLMGTTSGVSAGLAATDPKLVPYGAMTATFYTGLGCLLAPSVLFLIVKGIVG</sequence>
<gene>
    <name evidence="3" type="primary">madM</name>
    <name evidence="3" type="ORF">DS031_03690</name>
</gene>
<dbReference type="GO" id="GO:0044668">
    <property type="term" value="F:sodium:malonate symporter activity"/>
    <property type="evidence" value="ECO:0007669"/>
    <property type="project" value="InterPro"/>
</dbReference>
<dbReference type="InterPro" id="IPR018402">
    <property type="entry name" value="Mal/Na_symporter_MadM_N"/>
</dbReference>
<feature type="transmembrane region" description="Helical" evidence="1">
    <location>
        <begin position="230"/>
        <end position="249"/>
    </location>
</feature>
<feature type="transmembrane region" description="Helical" evidence="1">
    <location>
        <begin position="164"/>
        <end position="186"/>
    </location>
</feature>
<organism evidence="3 4">
    <name type="scientific">Bacillus taeanensis</name>
    <dbReference type="NCBI Taxonomy" id="273032"/>
    <lineage>
        <taxon>Bacteria</taxon>
        <taxon>Bacillati</taxon>
        <taxon>Bacillota</taxon>
        <taxon>Bacilli</taxon>
        <taxon>Bacillales</taxon>
        <taxon>Bacillaceae</taxon>
        <taxon>Bacillus</taxon>
    </lineage>
</organism>
<feature type="transmembrane region" description="Helical" evidence="1">
    <location>
        <begin position="198"/>
        <end position="218"/>
    </location>
</feature>
<feature type="transmembrane region" description="Helical" evidence="1">
    <location>
        <begin position="108"/>
        <end position="130"/>
    </location>
</feature>
<protein>
    <submittedName>
        <fullName evidence="3">Malonate transporter subunit MadM</fullName>
    </submittedName>
</protein>
<evidence type="ECO:0000313" key="3">
    <source>
        <dbReference type="EMBL" id="RBW71107.1"/>
    </source>
</evidence>
<proteinExistence type="predicted"/>
<feature type="transmembrane region" description="Helical" evidence="1">
    <location>
        <begin position="72"/>
        <end position="96"/>
    </location>
</feature>
<feature type="domain" description="Malonate/sodium symporter MadM subunit N-terminal" evidence="2">
    <location>
        <begin position="6"/>
        <end position="252"/>
    </location>
</feature>
<keyword evidence="4" id="KW-1185">Reference proteome</keyword>